<comment type="caution">
    <text evidence="2">The sequence shown here is derived from an EMBL/GenBank/DDBJ whole genome shotgun (WGS) entry which is preliminary data.</text>
</comment>
<dbReference type="Proteomes" id="UP001180503">
    <property type="component" value="Unassembled WGS sequence"/>
</dbReference>
<evidence type="ECO:0000313" key="3">
    <source>
        <dbReference type="Proteomes" id="UP001180503"/>
    </source>
</evidence>
<protein>
    <submittedName>
        <fullName evidence="2">Class F sortase</fullName>
    </submittedName>
</protein>
<accession>A0ABU2QHH6</accession>
<gene>
    <name evidence="2" type="ORF">RM528_18900</name>
</gene>
<dbReference type="CDD" id="cd05829">
    <property type="entry name" value="Sortase_F"/>
    <property type="match status" value="1"/>
</dbReference>
<evidence type="ECO:0000256" key="1">
    <source>
        <dbReference type="ARBA" id="ARBA00022801"/>
    </source>
</evidence>
<organism evidence="2 3">
    <name type="scientific">Streptomyces edwardsiae</name>
    <dbReference type="NCBI Taxonomy" id="3075527"/>
    <lineage>
        <taxon>Bacteria</taxon>
        <taxon>Bacillati</taxon>
        <taxon>Actinomycetota</taxon>
        <taxon>Actinomycetes</taxon>
        <taxon>Kitasatosporales</taxon>
        <taxon>Streptomycetaceae</taxon>
        <taxon>Streptomyces</taxon>
    </lineage>
</organism>
<reference evidence="3" key="1">
    <citation type="submission" date="2023-07" db="EMBL/GenBank/DDBJ databases">
        <title>30 novel species of actinomycetes from the DSMZ collection.</title>
        <authorList>
            <person name="Nouioui I."/>
        </authorList>
    </citation>
    <scope>NUCLEOTIDE SEQUENCE [LARGE SCALE GENOMIC DNA]</scope>
    <source>
        <strain evidence="3">DSM 41635</strain>
    </source>
</reference>
<evidence type="ECO:0000313" key="2">
    <source>
        <dbReference type="EMBL" id="MDT0403916.1"/>
    </source>
</evidence>
<dbReference type="EMBL" id="JAVRFB010000013">
    <property type="protein sequence ID" value="MDT0403916.1"/>
    <property type="molecule type" value="Genomic_DNA"/>
</dbReference>
<dbReference type="InterPro" id="IPR042001">
    <property type="entry name" value="Sortase_F"/>
</dbReference>
<dbReference type="InterPro" id="IPR023365">
    <property type="entry name" value="Sortase_dom-sf"/>
</dbReference>
<dbReference type="InterPro" id="IPR005754">
    <property type="entry name" value="Sortase"/>
</dbReference>
<dbReference type="RefSeq" id="WP_311710446.1">
    <property type="nucleotide sequence ID" value="NZ_JAVRFB010000013.1"/>
</dbReference>
<keyword evidence="1" id="KW-0378">Hydrolase</keyword>
<dbReference type="SUPFAM" id="SSF63817">
    <property type="entry name" value="Sortase"/>
    <property type="match status" value="1"/>
</dbReference>
<dbReference type="Gene3D" id="2.40.260.10">
    <property type="entry name" value="Sortase"/>
    <property type="match status" value="1"/>
</dbReference>
<proteinExistence type="predicted"/>
<sequence>MGSPFNTLRTGFRSGVGRLLAGVVWVVLLLGLWLWGGARADVPAGLSGTATGDMAAAGRPPKVELPPAHDPLRAAVPRRLGIPALDIDLPVTDAERAKPDTVAWFADGVTPGESGIALMVAPVALPRMETLKPGRTLRVERADDRTAEFTVEEVQVVAPSERPDAQRARASRRAELRLIACADDACTGGVLVSAYLTGDARTP</sequence>
<name>A0ABU2QHH6_9ACTN</name>
<dbReference type="Pfam" id="PF04203">
    <property type="entry name" value="Sortase"/>
    <property type="match status" value="1"/>
</dbReference>